<evidence type="ECO:0000313" key="2">
    <source>
        <dbReference type="Proteomes" id="UP000231179"/>
    </source>
</evidence>
<dbReference type="AlphaFoldDB" id="A0A1Y0L2U8"/>
<dbReference type="EMBL" id="CP024870">
    <property type="protein sequence ID" value="ATX71422.1"/>
    <property type="molecule type" value="Genomic_DNA"/>
</dbReference>
<protein>
    <submittedName>
        <fullName evidence="1">Uncharacterized protein</fullName>
    </submittedName>
</protein>
<proteinExistence type="predicted"/>
<dbReference type="Proteomes" id="UP000231179">
    <property type="component" value="Chromosome"/>
</dbReference>
<gene>
    <name evidence="1" type="ORF">SCLAR_v1c11220</name>
</gene>
<accession>A0A1Y0L2U8</accession>
<sequence>MAKLLSDNSVEFSAADILQAWENAPILINKEPELVRMCYICKFHMLQEKFNHQEIGELGWVIDLINAKKPELISSNFVAIHPYCLEYKAKSDNSKVLKKIKSQIWKFDEEAFKEQ</sequence>
<evidence type="ECO:0000313" key="1">
    <source>
        <dbReference type="EMBL" id="ATX71422.1"/>
    </source>
</evidence>
<dbReference type="RefSeq" id="WP_100254957.1">
    <property type="nucleotide sequence ID" value="NZ_CP015819.1"/>
</dbReference>
<dbReference type="OrthoDB" id="391956at2"/>
<dbReference type="KEGG" id="scla:SCLARK_001598"/>
<name>A0A1Y0L2U8_9MOLU</name>
<reference evidence="1 2" key="1">
    <citation type="submission" date="2017-11" db="EMBL/GenBank/DDBJ databases">
        <title>Complete genome sequence of Spiroplasma clarkii CN-5 (DSM 19994).</title>
        <authorList>
            <person name="Tsai Y.-M."/>
            <person name="Chang A."/>
            <person name="Lo W.-S."/>
            <person name="Kuo C.-H."/>
        </authorList>
    </citation>
    <scope>NUCLEOTIDE SEQUENCE [LARGE SCALE GENOMIC DNA]</scope>
    <source>
        <strain evidence="1 2">CN-5</strain>
    </source>
</reference>
<keyword evidence="2" id="KW-1185">Reference proteome</keyword>
<organism evidence="1 2">
    <name type="scientific">Spiroplasma clarkii</name>
    <dbReference type="NCBI Taxonomy" id="2139"/>
    <lineage>
        <taxon>Bacteria</taxon>
        <taxon>Bacillati</taxon>
        <taxon>Mycoplasmatota</taxon>
        <taxon>Mollicutes</taxon>
        <taxon>Entomoplasmatales</taxon>
        <taxon>Spiroplasmataceae</taxon>
        <taxon>Spiroplasma</taxon>
    </lineage>
</organism>